<gene>
    <name evidence="11" type="primary">gpr141</name>
</gene>
<sequence length="316" mass="35855">MSSSESVTCCPDLLRNTTQTNVTSATYNSSVDTTPAPGDHSLMVGQRAFLITIYTTVLVAGSMGLVLMVSVLRSNLHSVTTIAFFNLVLTHFIFLLTVPFRIYYFARQAWGLSHVFCKLVSATIHIHMYMVFFIYVFILTIRFLSFYKRSKQVKSYSKAHTLGASVALWCLVLLLILLILYFEYGKNAENKAGQCFRFGKELKQEAVFVVNCIFCVICILASCVLGGIQFHILHSILKEHGSASWSQQEFWAQVKSLCFVLIMVICFVPYHFFRLFYLRHPDRLEGVNEVFLAITSLSCLDTLTFLGRGVCRTCKR</sequence>
<keyword evidence="10" id="KW-1185">Reference proteome</keyword>
<protein>
    <submittedName>
        <fullName evidence="11">Probable G-protein coupled receptor 141</fullName>
    </submittedName>
</protein>
<dbReference type="PANTHER" id="PTHR24237">
    <property type="entry name" value="G-PROTEIN COUPLED RECEPTOR"/>
    <property type="match status" value="1"/>
</dbReference>
<dbReference type="InParanoid" id="A0A6J2UVP8"/>
<organism evidence="10 11">
    <name type="scientific">Chanos chanos</name>
    <name type="common">Milkfish</name>
    <name type="synonym">Mugil chanos</name>
    <dbReference type="NCBI Taxonomy" id="29144"/>
    <lineage>
        <taxon>Eukaryota</taxon>
        <taxon>Metazoa</taxon>
        <taxon>Chordata</taxon>
        <taxon>Craniata</taxon>
        <taxon>Vertebrata</taxon>
        <taxon>Euteleostomi</taxon>
        <taxon>Actinopterygii</taxon>
        <taxon>Neopterygii</taxon>
        <taxon>Teleostei</taxon>
        <taxon>Ostariophysi</taxon>
        <taxon>Gonorynchiformes</taxon>
        <taxon>Chanidae</taxon>
        <taxon>Chanos</taxon>
    </lineage>
</organism>
<dbReference type="CTD" id="353345"/>
<accession>A0A6J2UVP8</accession>
<feature type="transmembrane region" description="Helical" evidence="8">
    <location>
        <begin position="48"/>
        <end position="72"/>
    </location>
</feature>
<evidence type="ECO:0000256" key="6">
    <source>
        <dbReference type="ARBA" id="ARBA00023170"/>
    </source>
</evidence>
<feature type="transmembrane region" description="Helical" evidence="8">
    <location>
        <begin position="126"/>
        <end position="147"/>
    </location>
</feature>
<proteinExistence type="predicted"/>
<evidence type="ECO:0000256" key="3">
    <source>
        <dbReference type="ARBA" id="ARBA00022989"/>
    </source>
</evidence>
<feature type="transmembrane region" description="Helical" evidence="8">
    <location>
        <begin position="250"/>
        <end position="270"/>
    </location>
</feature>
<dbReference type="OrthoDB" id="9947118at2759"/>
<name>A0A6J2UVP8_CHACN</name>
<dbReference type="InterPro" id="IPR047160">
    <property type="entry name" value="GP183-like"/>
</dbReference>
<keyword evidence="2 8" id="KW-0812">Transmembrane</keyword>
<dbReference type="InterPro" id="IPR017452">
    <property type="entry name" value="GPCR_Rhodpsn_7TM"/>
</dbReference>
<evidence type="ECO:0000313" key="10">
    <source>
        <dbReference type="Proteomes" id="UP000504632"/>
    </source>
</evidence>
<dbReference type="GO" id="GO:0016020">
    <property type="term" value="C:membrane"/>
    <property type="evidence" value="ECO:0007669"/>
    <property type="project" value="UniProtKB-SubCell"/>
</dbReference>
<evidence type="ECO:0000256" key="4">
    <source>
        <dbReference type="ARBA" id="ARBA00023040"/>
    </source>
</evidence>
<keyword evidence="6 11" id="KW-0675">Receptor</keyword>
<dbReference type="PRINTS" id="PR01157">
    <property type="entry name" value="P2YPURNOCPTR"/>
</dbReference>
<evidence type="ECO:0000256" key="2">
    <source>
        <dbReference type="ARBA" id="ARBA00022692"/>
    </source>
</evidence>
<keyword evidence="5 8" id="KW-0472">Membrane</keyword>
<keyword evidence="3 8" id="KW-1133">Transmembrane helix</keyword>
<dbReference type="GO" id="GO:0008142">
    <property type="term" value="F:oxysterol binding"/>
    <property type="evidence" value="ECO:0007669"/>
    <property type="project" value="InterPro"/>
</dbReference>
<dbReference type="Pfam" id="PF00001">
    <property type="entry name" value="7tm_1"/>
    <property type="match status" value="1"/>
</dbReference>
<dbReference type="SUPFAM" id="SSF81321">
    <property type="entry name" value="Family A G protein-coupled receptor-like"/>
    <property type="match status" value="1"/>
</dbReference>
<feature type="domain" description="G-protein coupled receptors family 1 profile" evidence="9">
    <location>
        <begin position="62"/>
        <end position="276"/>
    </location>
</feature>
<feature type="transmembrane region" description="Helical" evidence="8">
    <location>
        <begin position="84"/>
        <end position="106"/>
    </location>
</feature>
<comment type="subcellular location">
    <subcellularLocation>
        <location evidence="1">Membrane</location>
        <topology evidence="1">Multi-pass membrane protein</topology>
    </subcellularLocation>
</comment>
<evidence type="ECO:0000259" key="9">
    <source>
        <dbReference type="PROSITE" id="PS50262"/>
    </source>
</evidence>
<feature type="transmembrane region" description="Helical" evidence="8">
    <location>
        <begin position="206"/>
        <end position="230"/>
    </location>
</feature>
<reference evidence="11" key="1">
    <citation type="submission" date="2025-08" db="UniProtKB">
        <authorList>
            <consortium name="RefSeq"/>
        </authorList>
    </citation>
    <scope>IDENTIFICATION</scope>
</reference>
<dbReference type="GeneID" id="115806676"/>
<keyword evidence="7" id="KW-0807">Transducer</keyword>
<dbReference type="InterPro" id="IPR000276">
    <property type="entry name" value="GPCR_Rhodpsn"/>
</dbReference>
<dbReference type="GO" id="GO:0004930">
    <property type="term" value="F:G protein-coupled receptor activity"/>
    <property type="evidence" value="ECO:0007669"/>
    <property type="project" value="UniProtKB-KW"/>
</dbReference>
<evidence type="ECO:0000256" key="7">
    <source>
        <dbReference type="ARBA" id="ARBA00023224"/>
    </source>
</evidence>
<keyword evidence="4" id="KW-0297">G-protein coupled receptor</keyword>
<evidence type="ECO:0000256" key="1">
    <source>
        <dbReference type="ARBA" id="ARBA00004141"/>
    </source>
</evidence>
<evidence type="ECO:0000256" key="5">
    <source>
        <dbReference type="ARBA" id="ARBA00023136"/>
    </source>
</evidence>
<feature type="transmembrane region" description="Helical" evidence="8">
    <location>
        <begin position="290"/>
        <end position="311"/>
    </location>
</feature>
<dbReference type="PROSITE" id="PS50262">
    <property type="entry name" value="G_PROTEIN_RECEP_F1_2"/>
    <property type="match status" value="1"/>
</dbReference>
<evidence type="ECO:0000313" key="11">
    <source>
        <dbReference type="RefSeq" id="XP_030623397.1"/>
    </source>
</evidence>
<dbReference type="RefSeq" id="XP_030623397.1">
    <property type="nucleotide sequence ID" value="XM_030767537.1"/>
</dbReference>
<evidence type="ECO:0000256" key="8">
    <source>
        <dbReference type="SAM" id="Phobius"/>
    </source>
</evidence>
<dbReference type="Gene3D" id="1.20.1070.10">
    <property type="entry name" value="Rhodopsin 7-helix transmembrane proteins"/>
    <property type="match status" value="1"/>
</dbReference>
<dbReference type="AlphaFoldDB" id="A0A6J2UVP8"/>
<dbReference type="Proteomes" id="UP000504632">
    <property type="component" value="Chromosome 3"/>
</dbReference>
<feature type="transmembrane region" description="Helical" evidence="8">
    <location>
        <begin position="159"/>
        <end position="182"/>
    </location>
</feature>
<dbReference type="PANTHER" id="PTHR24237:SF35">
    <property type="entry name" value="G-PROTEIN COUPLED RECEPTOR 141-RELATED"/>
    <property type="match status" value="1"/>
</dbReference>